<dbReference type="PANTHER" id="PTHR24049">
    <property type="entry name" value="CRUMBS FAMILY MEMBER"/>
    <property type="match status" value="1"/>
</dbReference>
<protein>
    <submittedName>
        <fullName evidence="7">Neurogenic locus notch-like protein</fullName>
    </submittedName>
</protein>
<evidence type="ECO:0000313" key="8">
    <source>
        <dbReference type="Proteomes" id="UP000276133"/>
    </source>
</evidence>
<evidence type="ECO:0000256" key="1">
    <source>
        <dbReference type="ARBA" id="ARBA00022536"/>
    </source>
</evidence>
<organism evidence="7 8">
    <name type="scientific">Brachionus plicatilis</name>
    <name type="common">Marine rotifer</name>
    <name type="synonym">Brachionus muelleri</name>
    <dbReference type="NCBI Taxonomy" id="10195"/>
    <lineage>
        <taxon>Eukaryota</taxon>
        <taxon>Metazoa</taxon>
        <taxon>Spiralia</taxon>
        <taxon>Gnathifera</taxon>
        <taxon>Rotifera</taxon>
        <taxon>Eurotatoria</taxon>
        <taxon>Monogononta</taxon>
        <taxon>Pseudotrocha</taxon>
        <taxon>Ploima</taxon>
        <taxon>Brachionidae</taxon>
        <taxon>Brachionus</taxon>
    </lineage>
</organism>
<dbReference type="InterPro" id="IPR000742">
    <property type="entry name" value="EGF"/>
</dbReference>
<evidence type="ECO:0000256" key="4">
    <source>
        <dbReference type="PROSITE-ProRule" id="PRU00076"/>
    </source>
</evidence>
<dbReference type="CDD" id="cd00054">
    <property type="entry name" value="EGF_CA"/>
    <property type="match status" value="1"/>
</dbReference>
<feature type="domain" description="EGF-like" evidence="6">
    <location>
        <begin position="38"/>
        <end position="74"/>
    </location>
</feature>
<keyword evidence="5" id="KW-0812">Transmembrane</keyword>
<evidence type="ECO:0000256" key="2">
    <source>
        <dbReference type="ARBA" id="ARBA00022737"/>
    </source>
</evidence>
<accession>A0A3M7PS19</accession>
<feature type="transmembrane region" description="Helical" evidence="5">
    <location>
        <begin position="169"/>
        <end position="188"/>
    </location>
</feature>
<sequence>CNITVKENENDKIEELESFELDLDDLDVILGLLKQKGDINNCLKNCSNNGKCKSASNNTIKCFCNEHFAGVDCSFDTRPCSSKQCLNNGKCVEVDATSFECNCSGNYVGNRCQFLRNDICANKTCSSHGYCYFSEEDTKVKCKCFKYYTGENCEKEANEIKQIKKIIKITTIIALVVIFLTVAFFIILDITGKYEKRKLKSSKKIQKKIEACARINSCEPILVSKSLFEIKPSSIVDYSDTESTNSLKSGTSNDEELFSIHDESFNEYYNEEDIFEDQSFKISEKIEPIFISTKNEKPKMVYDTIYWRCAVTNPQCKARIHSDLSYKIVKLANEYHYNEDDQYDNKEDKIVKSRISAELKERAKKTLEKPRTIVKDVLYDFPVTCSSAIPPIHNLKQQIDRKRQKVYDFGNEAKEKGGLIIKEKFKKTKSGKDFILFDSGSDDPERMIICCTLESLTLLNTESVWYIDGTFNLKNAFLEQILEDVISISVQIFGNMKHVTNGLRTVYNSDMEFKKFYKYLTLIPYVPQKDILSVFDELQSNCPESIKPIYKYFEKYYIGLPKSPGSKLRSKPSYPLDTWHVLKRVSENLPRSNNNIEAWHKAFSQDIHSHPETNRLINHFLKEQHLMEICLEQIKHGVVFPRDPREVKKDLAINCISSNFNKTEYLDYFNKLIKLLKN</sequence>
<keyword evidence="1 4" id="KW-0245">EGF-like domain</keyword>
<dbReference type="STRING" id="10195.A0A3M7PS19"/>
<dbReference type="AlphaFoldDB" id="A0A3M7PS19"/>
<reference evidence="7 8" key="1">
    <citation type="journal article" date="2018" name="Sci. Rep.">
        <title>Genomic signatures of local adaptation to the degree of environmental predictability in rotifers.</title>
        <authorList>
            <person name="Franch-Gras L."/>
            <person name="Hahn C."/>
            <person name="Garcia-Roger E.M."/>
            <person name="Carmona M.J."/>
            <person name="Serra M."/>
            <person name="Gomez A."/>
        </authorList>
    </citation>
    <scope>NUCLEOTIDE SEQUENCE [LARGE SCALE GENOMIC DNA]</scope>
    <source>
        <strain evidence="7">HYR1</strain>
    </source>
</reference>
<comment type="caution">
    <text evidence="4">Lacks conserved residue(s) required for the propagation of feature annotation.</text>
</comment>
<dbReference type="SUPFAM" id="SSF57196">
    <property type="entry name" value="EGF/Laminin"/>
    <property type="match status" value="2"/>
</dbReference>
<keyword evidence="8" id="KW-1185">Reference proteome</keyword>
<feature type="disulfide bond" evidence="4">
    <location>
        <begin position="103"/>
        <end position="112"/>
    </location>
</feature>
<feature type="domain" description="EGF-like" evidence="6">
    <location>
        <begin position="76"/>
        <end position="113"/>
    </location>
</feature>
<dbReference type="Proteomes" id="UP000276133">
    <property type="component" value="Unassembled WGS sequence"/>
</dbReference>
<keyword evidence="5" id="KW-0472">Membrane</keyword>
<dbReference type="InterPro" id="IPR051022">
    <property type="entry name" value="Notch_Cell-Fate_Det"/>
</dbReference>
<comment type="caution">
    <text evidence="7">The sequence shown here is derived from an EMBL/GenBank/DDBJ whole genome shotgun (WGS) entry which is preliminary data.</text>
</comment>
<dbReference type="Gene3D" id="2.10.25.10">
    <property type="entry name" value="Laminin"/>
    <property type="match status" value="1"/>
</dbReference>
<dbReference type="PROSITE" id="PS00022">
    <property type="entry name" value="EGF_1"/>
    <property type="match status" value="3"/>
</dbReference>
<feature type="non-terminal residue" evidence="7">
    <location>
        <position position="1"/>
    </location>
</feature>
<dbReference type="PROSITE" id="PS50026">
    <property type="entry name" value="EGF_3"/>
    <property type="match status" value="3"/>
</dbReference>
<evidence type="ECO:0000256" key="5">
    <source>
        <dbReference type="SAM" id="Phobius"/>
    </source>
</evidence>
<keyword evidence="2" id="KW-0677">Repeat</keyword>
<evidence type="ECO:0000256" key="3">
    <source>
        <dbReference type="ARBA" id="ARBA00023157"/>
    </source>
</evidence>
<proteinExistence type="predicted"/>
<gene>
    <name evidence="7" type="ORF">BpHYR1_003812</name>
</gene>
<feature type="disulfide bond" evidence="4">
    <location>
        <begin position="144"/>
        <end position="153"/>
    </location>
</feature>
<evidence type="ECO:0000259" key="6">
    <source>
        <dbReference type="PROSITE" id="PS50026"/>
    </source>
</evidence>
<feature type="disulfide bond" evidence="4">
    <location>
        <begin position="42"/>
        <end position="52"/>
    </location>
</feature>
<dbReference type="SMART" id="SM00181">
    <property type="entry name" value="EGF"/>
    <property type="match status" value="3"/>
</dbReference>
<name>A0A3M7PS19_BRAPC</name>
<keyword evidence="3 4" id="KW-1015">Disulfide bond</keyword>
<keyword evidence="5" id="KW-1133">Transmembrane helix</keyword>
<evidence type="ECO:0000313" key="7">
    <source>
        <dbReference type="EMBL" id="RNA01906.1"/>
    </source>
</evidence>
<dbReference type="EMBL" id="REGN01009127">
    <property type="protein sequence ID" value="RNA01906.1"/>
    <property type="molecule type" value="Genomic_DNA"/>
</dbReference>
<feature type="disulfide bond" evidence="4">
    <location>
        <begin position="125"/>
        <end position="142"/>
    </location>
</feature>
<feature type="disulfide bond" evidence="4">
    <location>
        <begin position="64"/>
        <end position="73"/>
    </location>
</feature>
<dbReference type="OrthoDB" id="93990at2759"/>
<feature type="domain" description="EGF-like" evidence="6">
    <location>
        <begin position="116"/>
        <end position="154"/>
    </location>
</feature>